<evidence type="ECO:0000256" key="1">
    <source>
        <dbReference type="ARBA" id="ARBA00023239"/>
    </source>
</evidence>
<dbReference type="EMBL" id="AP022590">
    <property type="protein sequence ID" value="BBY38345.1"/>
    <property type="molecule type" value="Genomic_DNA"/>
</dbReference>
<dbReference type="InterPro" id="IPR006680">
    <property type="entry name" value="Amidohydro-rel"/>
</dbReference>
<keyword evidence="4" id="KW-1185">Reference proteome</keyword>
<evidence type="ECO:0000259" key="2">
    <source>
        <dbReference type="Pfam" id="PF04909"/>
    </source>
</evidence>
<reference evidence="3 4" key="1">
    <citation type="journal article" date="2019" name="Emerg. Microbes Infect.">
        <title>Comprehensive subspecies identification of 175 nontuberculous mycobacteria species based on 7547 genomic profiles.</title>
        <authorList>
            <person name="Matsumoto Y."/>
            <person name="Kinjo T."/>
            <person name="Motooka D."/>
            <person name="Nabeya D."/>
            <person name="Jung N."/>
            <person name="Uechi K."/>
            <person name="Horii T."/>
            <person name="Iida T."/>
            <person name="Fujita J."/>
            <person name="Nakamura S."/>
        </authorList>
    </citation>
    <scope>NUCLEOTIDE SEQUENCE [LARGE SCALE GENOMIC DNA]</scope>
    <source>
        <strain evidence="3 4">JCM 18113</strain>
    </source>
</reference>
<dbReference type="SUPFAM" id="SSF51556">
    <property type="entry name" value="Metallo-dependent hydrolases"/>
    <property type="match status" value="1"/>
</dbReference>
<feature type="domain" description="Amidohydrolase-related" evidence="2">
    <location>
        <begin position="145"/>
        <end position="430"/>
    </location>
</feature>
<keyword evidence="1" id="KW-0456">Lyase</keyword>
<sequence length="447" mass="50696">MAAAIERHASVTFSATEPVEGATRDRTKVVTSLPHSENQDFCKEIAMPSRELSFPVFDADNHMYEPQEALTKYLPEKRKNVIDYVQVRGRTKIVVRGHISEYIPNPTFEKVAKPGAQEDYFRNGAQGKTYREILGEPMKSIPAFREPGARLEVMDELGIDYALMFPTLASLVEERMKDDPEMTHDVIHALNEWMHEQWTFNYQDRIFATPVITLPIVDRALEELRWCLERGARTVLVRPAPVPGFKGSRSFGLEEFDPFWQACIKAEIPVSMHASDSGYSEFANVWEPGDEFLPFKPTAFRSFAMGHRPILDAMGALVCHGALSRNPELRILSIENGADWVPDLFKGLKGVYKKMPQAFLEDPIEAFKRCVYITPFWEDRFTEIVNMVGTDRVLFGSDWPHPEGLKDPISFVDELSDFSEEDIAKIMGGNLMKLMKVSAPAKKPVSA</sequence>
<dbReference type="Proteomes" id="UP000465812">
    <property type="component" value="Chromosome"/>
</dbReference>
<proteinExistence type="predicted"/>
<dbReference type="InterPro" id="IPR032466">
    <property type="entry name" value="Metal_Hydrolase"/>
</dbReference>
<dbReference type="PANTHER" id="PTHR21240:SF28">
    <property type="entry name" value="ISO-OROTATE DECARBOXYLASE (EUROFUNG)"/>
    <property type="match status" value="1"/>
</dbReference>
<gene>
    <name evidence="3" type="ORF">MMAN_24790</name>
</gene>
<organism evidence="3 4">
    <name type="scientific">Mycobacterium mantenii</name>
    <dbReference type="NCBI Taxonomy" id="560555"/>
    <lineage>
        <taxon>Bacteria</taxon>
        <taxon>Bacillati</taxon>
        <taxon>Actinomycetota</taxon>
        <taxon>Actinomycetes</taxon>
        <taxon>Mycobacteriales</taxon>
        <taxon>Mycobacteriaceae</taxon>
        <taxon>Mycobacterium</taxon>
        <taxon>Mycobacterium avium complex (MAC)</taxon>
    </lineage>
</organism>
<dbReference type="PANTHER" id="PTHR21240">
    <property type="entry name" value="2-AMINO-3-CARBOXYLMUCONATE-6-SEMIALDEHYDE DECARBOXYLASE"/>
    <property type="match status" value="1"/>
</dbReference>
<dbReference type="Gene3D" id="3.20.20.140">
    <property type="entry name" value="Metal-dependent hydrolases"/>
    <property type="match status" value="1"/>
</dbReference>
<dbReference type="Pfam" id="PF04909">
    <property type="entry name" value="Amidohydro_2"/>
    <property type="match status" value="1"/>
</dbReference>
<protein>
    <submittedName>
        <fullName evidence="3">Amidohydrolase</fullName>
    </submittedName>
</protein>
<dbReference type="InterPro" id="IPR032465">
    <property type="entry name" value="ACMSD"/>
</dbReference>
<evidence type="ECO:0000313" key="4">
    <source>
        <dbReference type="Proteomes" id="UP000465812"/>
    </source>
</evidence>
<accession>A0ABM7JS17</accession>
<evidence type="ECO:0000313" key="3">
    <source>
        <dbReference type="EMBL" id="BBY38345.1"/>
    </source>
</evidence>
<name>A0ABM7JS17_MYCNT</name>